<name>A0A142K949_9CAUD</name>
<dbReference type="OrthoDB" id="38718at10239"/>
<dbReference type="KEGG" id="vg:29125050"/>
<dbReference type="Proteomes" id="UP000201371">
    <property type="component" value="Segment"/>
</dbReference>
<dbReference type="GeneID" id="29125050"/>
<proteinExistence type="predicted"/>
<gene>
    <name evidence="1" type="primary">88</name>
    <name evidence="1" type="ORF">SEA_YVONNETASTIC_88</name>
</gene>
<accession>A0A142K949</accession>
<protein>
    <submittedName>
        <fullName evidence="1">Uncharacterized protein</fullName>
    </submittedName>
</protein>
<evidence type="ECO:0000313" key="1">
    <source>
        <dbReference type="EMBL" id="AMS02632.1"/>
    </source>
</evidence>
<organism evidence="1 2">
    <name type="scientific">Gordonia phage Yvonnetastic</name>
    <dbReference type="NCBI Taxonomy" id="1821566"/>
    <lineage>
        <taxon>Viruses</taxon>
        <taxon>Duplodnaviria</taxon>
        <taxon>Heunggongvirae</taxon>
        <taxon>Uroviricota</taxon>
        <taxon>Caudoviricetes</taxon>
        <taxon>Yvonnevirus</taxon>
        <taxon>Yvonnevirus yvonnetastic</taxon>
        <taxon>Gordonia virus Yvonnetastic</taxon>
    </lineage>
</organism>
<dbReference type="EMBL" id="KU963248">
    <property type="protein sequence ID" value="AMS02632.1"/>
    <property type="molecule type" value="Genomic_DNA"/>
</dbReference>
<sequence>MSADNWTTCENCFEEAEQAHQRFLQNEDKRLRELYGKVAPEEYLRAVADSKQTELESQAVVADAAVDNTFREDYEFYGASEGYVHISYCGRCTVCGYGLEFNDTRDLEKPK</sequence>
<dbReference type="RefSeq" id="YP_009301142.1">
    <property type="nucleotide sequence ID" value="NC_031230.1"/>
</dbReference>
<reference evidence="2" key="1">
    <citation type="submission" date="2016-03" db="EMBL/GenBank/DDBJ databases">
        <authorList>
            <person name="Ploux O."/>
        </authorList>
    </citation>
    <scope>NUCLEOTIDE SEQUENCE [LARGE SCALE GENOMIC DNA]</scope>
</reference>
<keyword evidence="2" id="KW-1185">Reference proteome</keyword>
<evidence type="ECO:0000313" key="2">
    <source>
        <dbReference type="Proteomes" id="UP000201371"/>
    </source>
</evidence>